<organism evidence="1 2">
    <name type="scientific">Pseudomonas avellanae</name>
    <dbReference type="NCBI Taxonomy" id="46257"/>
    <lineage>
        <taxon>Bacteria</taxon>
        <taxon>Pseudomonadati</taxon>
        <taxon>Pseudomonadota</taxon>
        <taxon>Gammaproteobacteria</taxon>
        <taxon>Pseudomonadales</taxon>
        <taxon>Pseudomonadaceae</taxon>
        <taxon>Pseudomonas</taxon>
    </lineage>
</organism>
<comment type="caution">
    <text evidence="1">The sequence shown here is derived from an EMBL/GenBank/DDBJ whole genome shotgun (WGS) entry which is preliminary data.</text>
</comment>
<sequence length="61" mass="6706">MPQIIFIDIDIICAVPEHGHASSWLHGAYHAVGHHLALQIRSIAKQPNLSACLSRYGGCMR</sequence>
<protein>
    <submittedName>
        <fullName evidence="1">Uncharacterized protein</fullName>
    </submittedName>
</protein>
<dbReference type="RefSeq" id="WP_024420595.1">
    <property type="nucleotide sequence ID" value="NZ_BMNO01000102.1"/>
</dbReference>
<name>A0A3M5TUT3_9PSED</name>
<evidence type="ECO:0000313" key="1">
    <source>
        <dbReference type="EMBL" id="RMU37355.1"/>
    </source>
</evidence>
<accession>A0A3M5TUT3</accession>
<dbReference type="EMBL" id="RBTX01000202">
    <property type="protein sequence ID" value="RMU37355.1"/>
    <property type="molecule type" value="Genomic_DNA"/>
</dbReference>
<dbReference type="Proteomes" id="UP000281514">
    <property type="component" value="Unassembled WGS sequence"/>
</dbReference>
<evidence type="ECO:0000313" key="2">
    <source>
        <dbReference type="Proteomes" id="UP000281514"/>
    </source>
</evidence>
<reference evidence="1 2" key="1">
    <citation type="submission" date="2018-08" db="EMBL/GenBank/DDBJ databases">
        <title>Recombination of ecologically and evolutionarily significant loci maintains genetic cohesion in the Pseudomonas syringae species complex.</title>
        <authorList>
            <person name="Dillon M."/>
            <person name="Thakur S."/>
            <person name="Almeida R.N.D."/>
            <person name="Weir B.S."/>
            <person name="Guttman D.S."/>
        </authorList>
    </citation>
    <scope>NUCLEOTIDE SEQUENCE [LARGE SCALE GENOMIC DNA]</scope>
    <source>
        <strain evidence="1 2">ICMP 9749</strain>
    </source>
</reference>
<dbReference type="AlphaFoldDB" id="A0A3M5TUT3"/>
<proteinExistence type="predicted"/>
<gene>
    <name evidence="1" type="ORF">ALP32_00852</name>
</gene>